<reference evidence="2" key="1">
    <citation type="journal article" date="2024" name="Proc. Natl. Acad. Sci. U.S.A.">
        <title>Extraordinary preservation of gene collinearity over three hundred million years revealed in homosporous lycophytes.</title>
        <authorList>
            <person name="Li C."/>
            <person name="Wickell D."/>
            <person name="Kuo L.Y."/>
            <person name="Chen X."/>
            <person name="Nie B."/>
            <person name="Liao X."/>
            <person name="Peng D."/>
            <person name="Ji J."/>
            <person name="Jenkins J."/>
            <person name="Williams M."/>
            <person name="Shu S."/>
            <person name="Plott C."/>
            <person name="Barry K."/>
            <person name="Rajasekar S."/>
            <person name="Grimwood J."/>
            <person name="Han X."/>
            <person name="Sun S."/>
            <person name="Hou Z."/>
            <person name="He W."/>
            <person name="Dai G."/>
            <person name="Sun C."/>
            <person name="Schmutz J."/>
            <person name="Leebens-Mack J.H."/>
            <person name="Li F.W."/>
            <person name="Wang L."/>
        </authorList>
    </citation>
    <scope>NUCLEOTIDE SEQUENCE [LARGE SCALE GENOMIC DNA]</scope>
    <source>
        <strain evidence="2">cv. PW_Plant_1</strain>
    </source>
</reference>
<sequence length="408" mass="46368">MVEIIDEPYFQGDNAQFTFHRPNLTKESVLIEEKNNTRVLTFNAARTVKQMIQLEHTLEEWEKDDVVELVILKLLNLQLRSFNVNLKTDQENLSAKGDDQRTCQFVDSVKMGREGFYRTYWLTYHLATYKKPIIALWNGVFLGTSLGLPMMCMYSIATEKAMYSMSEAGLGFHTDIGASYFLPRLPGYLGEYLGLTGASLNGAELLACGFATHFVPSKSLWKLENLLLALDTGESDVLRSTLDELSIVVEPPECSVLNRLDVIDRCFSKNSVEEIMEAIVLEKANGSDWLQNVYKSLQRSSPTGLKQTLRSIREGRNKTLFGCIRQEYRLTVNALRSTISTDLWEAVRATTINKDKTPKWKPATLAEVTEDKVYTVFQTLGLDEIQLPLEGVLPRWSGKFQSMIHHRL</sequence>
<name>A0ACC2ALK3_DIPCM</name>
<evidence type="ECO:0000313" key="1">
    <source>
        <dbReference type="EMBL" id="KAJ7518411.1"/>
    </source>
</evidence>
<dbReference type="Proteomes" id="UP001162992">
    <property type="component" value="Chromosome 21"/>
</dbReference>
<keyword evidence="2" id="KW-1185">Reference proteome</keyword>
<gene>
    <name evidence="1" type="ORF">O6H91_21G067800</name>
</gene>
<dbReference type="EMBL" id="CM055112">
    <property type="protein sequence ID" value="KAJ7518411.1"/>
    <property type="molecule type" value="Genomic_DNA"/>
</dbReference>
<organism evidence="1 2">
    <name type="scientific">Diphasiastrum complanatum</name>
    <name type="common">Issler's clubmoss</name>
    <name type="synonym">Lycopodium complanatum</name>
    <dbReference type="NCBI Taxonomy" id="34168"/>
    <lineage>
        <taxon>Eukaryota</taxon>
        <taxon>Viridiplantae</taxon>
        <taxon>Streptophyta</taxon>
        <taxon>Embryophyta</taxon>
        <taxon>Tracheophyta</taxon>
        <taxon>Lycopodiopsida</taxon>
        <taxon>Lycopodiales</taxon>
        <taxon>Lycopodiaceae</taxon>
        <taxon>Lycopodioideae</taxon>
        <taxon>Diphasiastrum</taxon>
    </lineage>
</organism>
<protein>
    <submittedName>
        <fullName evidence="1">Uncharacterized protein</fullName>
    </submittedName>
</protein>
<accession>A0ACC2ALK3</accession>
<evidence type="ECO:0000313" key="2">
    <source>
        <dbReference type="Proteomes" id="UP001162992"/>
    </source>
</evidence>
<comment type="caution">
    <text evidence="1">The sequence shown here is derived from an EMBL/GenBank/DDBJ whole genome shotgun (WGS) entry which is preliminary data.</text>
</comment>
<proteinExistence type="predicted"/>